<evidence type="ECO:0000313" key="2">
    <source>
        <dbReference type="Proteomes" id="UP001501358"/>
    </source>
</evidence>
<accession>A0ABN3MK39</accession>
<evidence type="ECO:0000313" key="1">
    <source>
        <dbReference type="EMBL" id="GAA2503501.1"/>
    </source>
</evidence>
<comment type="caution">
    <text evidence="1">The sequence shown here is derived from an EMBL/GenBank/DDBJ whole genome shotgun (WGS) entry which is preliminary data.</text>
</comment>
<protein>
    <submittedName>
        <fullName evidence="1">Uncharacterized protein</fullName>
    </submittedName>
</protein>
<keyword evidence="2" id="KW-1185">Reference proteome</keyword>
<dbReference type="EMBL" id="BAAATA010000034">
    <property type="protein sequence ID" value="GAA2503501.1"/>
    <property type="molecule type" value="Genomic_DNA"/>
</dbReference>
<name>A0ABN3MK39_9ACTN</name>
<sequence length="80" mass="9006">MLTEVTRSRADRIAVNARTALRLLGPGTDERRTPVHFLRGVREHWLNRLLRWGVGGSHGNVIGASQLSLSCWGCGWVWLE</sequence>
<organism evidence="1 2">
    <name type="scientific">Streptomyces thermolineatus</name>
    <dbReference type="NCBI Taxonomy" id="44033"/>
    <lineage>
        <taxon>Bacteria</taxon>
        <taxon>Bacillati</taxon>
        <taxon>Actinomycetota</taxon>
        <taxon>Actinomycetes</taxon>
        <taxon>Kitasatosporales</taxon>
        <taxon>Streptomycetaceae</taxon>
        <taxon>Streptomyces</taxon>
    </lineage>
</organism>
<gene>
    <name evidence="1" type="ORF">GCM10010406_45060</name>
</gene>
<dbReference type="Proteomes" id="UP001501358">
    <property type="component" value="Unassembled WGS sequence"/>
</dbReference>
<reference evidence="1 2" key="1">
    <citation type="journal article" date="2019" name="Int. J. Syst. Evol. Microbiol.">
        <title>The Global Catalogue of Microorganisms (GCM) 10K type strain sequencing project: providing services to taxonomists for standard genome sequencing and annotation.</title>
        <authorList>
            <consortium name="The Broad Institute Genomics Platform"/>
            <consortium name="The Broad Institute Genome Sequencing Center for Infectious Disease"/>
            <person name="Wu L."/>
            <person name="Ma J."/>
        </authorList>
    </citation>
    <scope>NUCLEOTIDE SEQUENCE [LARGE SCALE GENOMIC DNA]</scope>
    <source>
        <strain evidence="1 2">JCM 6307</strain>
    </source>
</reference>
<proteinExistence type="predicted"/>